<name>A0A2P7YPY4_9PEZI</name>
<dbReference type="AlphaFoldDB" id="A0A2P7YPY4"/>
<evidence type="ECO:0000256" key="4">
    <source>
        <dbReference type="ARBA" id="ARBA00022827"/>
    </source>
</evidence>
<evidence type="ECO:0000313" key="10">
    <source>
        <dbReference type="Proteomes" id="UP000243723"/>
    </source>
</evidence>
<keyword evidence="4 6" id="KW-0274">FAD</keyword>
<accession>A0A2P7YPY4</accession>
<dbReference type="Proteomes" id="UP000243723">
    <property type="component" value="Unassembled WGS sequence"/>
</dbReference>
<dbReference type="PANTHER" id="PTHR19370">
    <property type="entry name" value="NADH-CYTOCHROME B5 REDUCTASE"/>
    <property type="match status" value="1"/>
</dbReference>
<sequence>MPRLPSTRHVFLGLASLGGGAAVYTTESNRRQRLRQRPCHPSLDKFDFVPWTLRYKQAVSSTNSIFTLEPPHKKAEEPSSLIHDQSCSNPYDELWRNGTWSVTIKQPQLQVAREYTPLPPFPPPFYVPVADGEKELVEGSEDGSGTGERPRTPGDKANDLRFLIRKDGETSAYIHRRPVGQGENSSIEIRGPDRALQRYGIGSGDVEEIVFLAGGTGVVPAMQLAHGLLARKEAAYGERIYSWLHAQSGDVSMSKGKHDMLRVDNRFASIPTDGDDPRISILWANRHREECQGGRSDSSLSLSQKEGSASSSWKSWFFAPSTGQSASPKPDSTTTSVDPESENTSTTNPIVLHLNALRRSFALVSALQAASSSSSPPTSNNPNDPSAPPIRVSATQTLETTSTNPSHPRFRLEVAYFVDSEGTFISKTQLQDVLSRPPLPQQPVDQQREEVGERKQKKKLIVISGPDGFVEHFAGPREVVGNRVVQGRVGGVLGELGREGILVGWEVVKL</sequence>
<dbReference type="Gene3D" id="2.40.30.10">
    <property type="entry name" value="Translation factors"/>
    <property type="match status" value="1"/>
</dbReference>
<feature type="region of interest" description="Disordered" evidence="7">
    <location>
        <begin position="371"/>
        <end position="391"/>
    </location>
</feature>
<organism evidence="9 10">
    <name type="scientific">Elsinoe australis</name>
    <dbReference type="NCBI Taxonomy" id="40998"/>
    <lineage>
        <taxon>Eukaryota</taxon>
        <taxon>Fungi</taxon>
        <taxon>Dikarya</taxon>
        <taxon>Ascomycota</taxon>
        <taxon>Pezizomycotina</taxon>
        <taxon>Dothideomycetes</taxon>
        <taxon>Dothideomycetidae</taxon>
        <taxon>Myriangiales</taxon>
        <taxon>Elsinoaceae</taxon>
        <taxon>Elsinoe</taxon>
    </lineage>
</organism>
<keyword evidence="8" id="KW-0732">Signal</keyword>
<evidence type="ECO:0000256" key="2">
    <source>
        <dbReference type="ARBA" id="ARBA00006105"/>
    </source>
</evidence>
<evidence type="ECO:0000313" key="9">
    <source>
        <dbReference type="EMBL" id="PSK38035.1"/>
    </source>
</evidence>
<dbReference type="InterPro" id="IPR039261">
    <property type="entry name" value="FNR_nucleotide-bd"/>
</dbReference>
<comment type="cofactor">
    <cofactor evidence="1 6">
        <name>FAD</name>
        <dbReference type="ChEBI" id="CHEBI:57692"/>
    </cofactor>
</comment>
<comment type="similarity">
    <text evidence="2">Belongs to the flavoprotein pyridine nucleotide cytochrome reductase family.</text>
</comment>
<dbReference type="Gene3D" id="3.40.50.80">
    <property type="entry name" value="Nucleotide-binding domain of ferredoxin-NADP reductase (FNR) module"/>
    <property type="match status" value="1"/>
</dbReference>
<keyword evidence="10" id="KW-1185">Reference proteome</keyword>
<keyword evidence="3 6" id="KW-0285">Flavoprotein</keyword>
<evidence type="ECO:0000256" key="8">
    <source>
        <dbReference type="SAM" id="SignalP"/>
    </source>
</evidence>
<evidence type="ECO:0008006" key="11">
    <source>
        <dbReference type="Google" id="ProtNLM"/>
    </source>
</evidence>
<feature type="region of interest" description="Disordered" evidence="7">
    <location>
        <begin position="435"/>
        <end position="455"/>
    </location>
</feature>
<evidence type="ECO:0000256" key="1">
    <source>
        <dbReference type="ARBA" id="ARBA00001974"/>
    </source>
</evidence>
<feature type="signal peptide" evidence="8">
    <location>
        <begin position="1"/>
        <end position="22"/>
    </location>
</feature>
<evidence type="ECO:0000256" key="3">
    <source>
        <dbReference type="ARBA" id="ARBA00022630"/>
    </source>
</evidence>
<dbReference type="EMBL" id="NHZQ01000404">
    <property type="protein sequence ID" value="PSK38035.1"/>
    <property type="molecule type" value="Genomic_DNA"/>
</dbReference>
<feature type="compositionally biased region" description="Polar residues" evidence="7">
    <location>
        <begin position="322"/>
        <end position="349"/>
    </location>
</feature>
<proteinExistence type="inferred from homology"/>
<feature type="region of interest" description="Disordered" evidence="7">
    <location>
        <begin position="137"/>
        <end position="158"/>
    </location>
</feature>
<evidence type="ECO:0000256" key="7">
    <source>
        <dbReference type="SAM" id="MobiDB-lite"/>
    </source>
</evidence>
<dbReference type="InterPro" id="IPR001834">
    <property type="entry name" value="CBR-like"/>
</dbReference>
<feature type="region of interest" description="Disordered" evidence="7">
    <location>
        <begin position="321"/>
        <end position="350"/>
    </location>
</feature>
<dbReference type="GO" id="GO:0016491">
    <property type="term" value="F:oxidoreductase activity"/>
    <property type="evidence" value="ECO:0007669"/>
    <property type="project" value="UniProtKB-KW"/>
</dbReference>
<comment type="caution">
    <text evidence="9">The sequence shown here is derived from an EMBL/GenBank/DDBJ whole genome shotgun (WGS) entry which is preliminary data.</text>
</comment>
<evidence type="ECO:0000256" key="5">
    <source>
        <dbReference type="ARBA" id="ARBA00023002"/>
    </source>
</evidence>
<feature type="chain" id="PRO_5015199105" description="FAD-binding FR-type domain-containing protein" evidence="8">
    <location>
        <begin position="23"/>
        <end position="510"/>
    </location>
</feature>
<feature type="binding site" evidence="6">
    <location>
        <position position="171"/>
    </location>
    <ligand>
        <name>FAD</name>
        <dbReference type="ChEBI" id="CHEBI:57692"/>
    </ligand>
</feature>
<keyword evidence="5" id="KW-0560">Oxidoreductase</keyword>
<gene>
    <name evidence="9" type="ORF">B9Z65_1226</name>
</gene>
<dbReference type="STRING" id="40998.A0A2P7YPY4"/>
<dbReference type="OrthoDB" id="432685at2759"/>
<dbReference type="GO" id="GO:0005739">
    <property type="term" value="C:mitochondrion"/>
    <property type="evidence" value="ECO:0007669"/>
    <property type="project" value="TreeGrafter"/>
</dbReference>
<reference evidence="9 10" key="1">
    <citation type="submission" date="2017-05" db="EMBL/GenBank/DDBJ databases">
        <title>Draft genome sequence of Elsinoe australis.</title>
        <authorList>
            <person name="Cheng Q."/>
        </authorList>
    </citation>
    <scope>NUCLEOTIDE SEQUENCE [LARGE SCALE GENOMIC DNA]</scope>
    <source>
        <strain evidence="9 10">NL1</strain>
    </source>
</reference>
<dbReference type="PANTHER" id="PTHR19370:SF189">
    <property type="entry name" value="CYTOCHROME C MITOCHONDRIAL IMPORT FACTOR CYC2"/>
    <property type="match status" value="1"/>
</dbReference>
<feature type="compositionally biased region" description="Basic and acidic residues" evidence="7">
    <location>
        <begin position="148"/>
        <end position="158"/>
    </location>
</feature>
<feature type="compositionally biased region" description="Low complexity" evidence="7">
    <location>
        <begin position="371"/>
        <end position="384"/>
    </location>
</feature>
<protein>
    <recommendedName>
        <fullName evidence="11">FAD-binding FR-type domain-containing protein</fullName>
    </recommendedName>
</protein>
<evidence type="ECO:0000256" key="6">
    <source>
        <dbReference type="PIRSR" id="PIRSR601834-1"/>
    </source>
</evidence>